<keyword evidence="4" id="KW-1185">Reference proteome</keyword>
<sequence>MKSPLKAPPLRNPGESGQQRLQALFDDQVMPYLIAAALFTMVAFMDWVRWLNDSPPSPILFSATAVLAIAICAVKLHAGIREAKAIKLGRDGEKVVGQFLERLREQGAQVFHDIPGDRFNLDHVVIHPSGIYVIETKTLSKPDHGECRLVYDGQSVRRNGKAFDRNAINQVCAASRWLRVLLIESTGKTPPIRPVVAYPGWFIERTAEAKASAVWVLEPKALPEFIAQSAIQMKSEDVRLFAFHLSRYIRGAQK</sequence>
<dbReference type="AlphaFoldDB" id="A0A4Z0FEE9"/>
<reference evidence="3 4" key="1">
    <citation type="journal article" date="2019" name="ISME J.">
        <title>Candidatus Macondimonas diazotrophica, a novel gammaproteobacterial genus dominating crude-oil-contaminated coastal sediments.</title>
        <authorList>
            <person name="Karthikeyan S."/>
            <person name="Konstantinidis K."/>
        </authorList>
    </citation>
    <scope>NUCLEOTIDE SEQUENCE [LARGE SCALE GENOMIC DNA]</scope>
    <source>
        <strain evidence="3 4">KTK01</strain>
    </source>
</reference>
<feature type="transmembrane region" description="Helical" evidence="1">
    <location>
        <begin position="59"/>
        <end position="78"/>
    </location>
</feature>
<name>A0A4Z0FEE9_9GAMM</name>
<dbReference type="OrthoDB" id="572185at2"/>
<proteinExistence type="predicted"/>
<organism evidence="3 4">
    <name type="scientific">Candidatus Macondimonas diazotrophica</name>
    <dbReference type="NCBI Taxonomy" id="2305248"/>
    <lineage>
        <taxon>Bacteria</taxon>
        <taxon>Pseudomonadati</taxon>
        <taxon>Pseudomonadota</taxon>
        <taxon>Gammaproteobacteria</taxon>
        <taxon>Chromatiales</taxon>
        <taxon>Ectothiorhodospiraceae</taxon>
        <taxon>Candidatus Macondimonas</taxon>
    </lineage>
</organism>
<dbReference type="Proteomes" id="UP000297890">
    <property type="component" value="Unassembled WGS sequence"/>
</dbReference>
<evidence type="ECO:0000313" key="3">
    <source>
        <dbReference type="EMBL" id="TFZ84177.1"/>
    </source>
</evidence>
<feature type="domain" description="NERD" evidence="2">
    <location>
        <begin position="88"/>
        <end position="205"/>
    </location>
</feature>
<dbReference type="EMBL" id="SRIO01000001">
    <property type="protein sequence ID" value="TFZ84177.1"/>
    <property type="molecule type" value="Genomic_DNA"/>
</dbReference>
<evidence type="ECO:0000259" key="2">
    <source>
        <dbReference type="PROSITE" id="PS50965"/>
    </source>
</evidence>
<dbReference type="Pfam" id="PF08378">
    <property type="entry name" value="NERD"/>
    <property type="match status" value="1"/>
</dbReference>
<keyword evidence="1" id="KW-0812">Transmembrane</keyword>
<accession>A0A4Z0FEE9</accession>
<protein>
    <submittedName>
        <fullName evidence="3">NERD domain-containing protein</fullName>
    </submittedName>
</protein>
<dbReference type="InterPro" id="IPR011528">
    <property type="entry name" value="NERD"/>
</dbReference>
<feature type="transmembrane region" description="Helical" evidence="1">
    <location>
        <begin position="29"/>
        <end position="47"/>
    </location>
</feature>
<evidence type="ECO:0000313" key="4">
    <source>
        <dbReference type="Proteomes" id="UP000297890"/>
    </source>
</evidence>
<keyword evidence="1" id="KW-0472">Membrane</keyword>
<keyword evidence="1" id="KW-1133">Transmembrane helix</keyword>
<gene>
    <name evidence="3" type="ORF">E4680_01165</name>
</gene>
<dbReference type="PROSITE" id="PS50965">
    <property type="entry name" value="NERD"/>
    <property type="match status" value="1"/>
</dbReference>
<comment type="caution">
    <text evidence="3">The sequence shown here is derived from an EMBL/GenBank/DDBJ whole genome shotgun (WGS) entry which is preliminary data.</text>
</comment>
<evidence type="ECO:0000256" key="1">
    <source>
        <dbReference type="SAM" id="Phobius"/>
    </source>
</evidence>